<evidence type="ECO:0000313" key="1">
    <source>
        <dbReference type="EMBL" id="AOW48048.1"/>
    </source>
</evidence>
<geneLocation type="plasmid" evidence="1 2">
    <name>unnamed3</name>
</geneLocation>
<reference evidence="2" key="1">
    <citation type="submission" date="2016-04" db="EMBL/GenBank/DDBJ databases">
        <authorList>
            <person name="Jeon C.O."/>
            <person name="Cho G.Y."/>
            <person name="Jeong H.I."/>
            <person name="Kim K.H."/>
        </authorList>
    </citation>
    <scope>NUCLEOTIDE SEQUENCE [LARGE SCALE GENOMIC DNA]</scope>
    <source>
        <strain evidence="2">LMG 1590</strain>
        <plasmid evidence="2">unnamed3</plasmid>
    </source>
</reference>
<dbReference type="KEGG" id="aasc:A4S02_14565"/>
<dbReference type="Proteomes" id="UP000175973">
    <property type="component" value="Plasmid unnamed3"/>
</dbReference>
<dbReference type="EMBL" id="CP015167">
    <property type="protein sequence ID" value="AOW48048.1"/>
    <property type="molecule type" value="Genomic_DNA"/>
</dbReference>
<keyword evidence="1" id="KW-0614">Plasmid</keyword>
<protein>
    <submittedName>
        <fullName evidence="1">Uncharacterized protein</fullName>
    </submittedName>
</protein>
<keyword evidence="2" id="KW-1185">Reference proteome</keyword>
<accession>A0A1D8R0F8</accession>
<proteinExistence type="predicted"/>
<organism evidence="1 2">
    <name type="scientific">Acetobacter ascendens</name>
    <dbReference type="NCBI Taxonomy" id="481146"/>
    <lineage>
        <taxon>Bacteria</taxon>
        <taxon>Pseudomonadati</taxon>
        <taxon>Pseudomonadota</taxon>
        <taxon>Alphaproteobacteria</taxon>
        <taxon>Acetobacterales</taxon>
        <taxon>Acetobacteraceae</taxon>
        <taxon>Acetobacter</taxon>
    </lineage>
</organism>
<dbReference type="AlphaFoldDB" id="A0A1D8R0F8"/>
<sequence length="76" mass="8745">MATPQREKFATQVDPQILQAVRDLARSEGRQLQALVDEALADLVEKRKQQRPRAHVMAAYQTSHEEFAPLYRKLAE</sequence>
<dbReference type="RefSeq" id="WP_010516188.1">
    <property type="nucleotide sequence ID" value="NZ_CP015167.1"/>
</dbReference>
<gene>
    <name evidence="1" type="ORF">A4S02_14565</name>
</gene>
<evidence type="ECO:0000313" key="2">
    <source>
        <dbReference type="Proteomes" id="UP000175973"/>
    </source>
</evidence>
<name>A0A1D8R0F8_9PROT</name>